<evidence type="ECO:0000313" key="2">
    <source>
        <dbReference type="Proteomes" id="UP000713222"/>
    </source>
</evidence>
<reference evidence="1" key="1">
    <citation type="submission" date="2018-10" db="EMBL/GenBank/DDBJ databases">
        <title>Iterative Subtractive Binning of Freshwater Chronoseries Metagenomes Recovers Nearly Complete Genomes from over Four Hundred Novel Species.</title>
        <authorList>
            <person name="Rodriguez-R L.M."/>
            <person name="Tsementzi D."/>
            <person name="Luo C."/>
            <person name="Konstantinidis K.T."/>
        </authorList>
    </citation>
    <scope>NUCLEOTIDE SEQUENCE</scope>
    <source>
        <strain evidence="1">WB7_6_001</strain>
    </source>
</reference>
<sequence length="169" mass="19935">MKMRFTRRPDGTVRSELGITERQAKFFDVVGGSIRKVARRSLKRAAQKKLSELTPEELERFRQRQEWYRLALRQGYTARKPRRPDKTSQPGKVPLLHKQLSPLKERLFYAISNDSEYVVVGPELWKKTVRKAAGGLTTIEQLEERRPFMRPAYNIVEPKIPYYLERAFQ</sequence>
<protein>
    <submittedName>
        <fullName evidence="1">Uncharacterized protein</fullName>
    </submittedName>
</protein>
<proteinExistence type="predicted"/>
<dbReference type="AlphaFoldDB" id="A0A964XPY0"/>
<name>A0A964XPY0_9PROT</name>
<dbReference type="EMBL" id="RGET01000004">
    <property type="protein sequence ID" value="NBN87603.1"/>
    <property type="molecule type" value="Genomic_DNA"/>
</dbReference>
<dbReference type="Proteomes" id="UP000713222">
    <property type="component" value="Unassembled WGS sequence"/>
</dbReference>
<gene>
    <name evidence="1" type="ORF">EBV32_00695</name>
</gene>
<comment type="caution">
    <text evidence="1">The sequence shown here is derived from an EMBL/GenBank/DDBJ whole genome shotgun (WGS) entry which is preliminary data.</text>
</comment>
<evidence type="ECO:0000313" key="1">
    <source>
        <dbReference type="EMBL" id="NBN87603.1"/>
    </source>
</evidence>
<accession>A0A964XPY0</accession>
<organism evidence="1 2">
    <name type="scientific">Candidatus Fonsibacter lacus</name>
    <dbReference type="NCBI Taxonomy" id="2576439"/>
    <lineage>
        <taxon>Bacteria</taxon>
        <taxon>Pseudomonadati</taxon>
        <taxon>Pseudomonadota</taxon>
        <taxon>Alphaproteobacteria</taxon>
        <taxon>Candidatus Pelagibacterales</taxon>
        <taxon>Candidatus Pelagibacterales incertae sedis</taxon>
        <taxon>Candidatus Fonsibacter</taxon>
    </lineage>
</organism>